<dbReference type="Proteomes" id="UP001275867">
    <property type="component" value="Unassembled WGS sequence"/>
</dbReference>
<dbReference type="InterPro" id="IPR043129">
    <property type="entry name" value="ATPase_NBD"/>
</dbReference>
<dbReference type="NCBIfam" id="TIGR00016">
    <property type="entry name" value="ackA"/>
    <property type="match status" value="1"/>
</dbReference>
<comment type="cofactor">
    <cofactor evidence="6">
        <name>Mg(2+)</name>
        <dbReference type="ChEBI" id="CHEBI:18420"/>
    </cofactor>
    <cofactor evidence="6">
        <name>Mn(2+)</name>
        <dbReference type="ChEBI" id="CHEBI:29035"/>
    </cofactor>
    <text evidence="6">Mg(2+). Can also accept Mn(2+).</text>
</comment>
<keyword evidence="2 6" id="KW-0808">Transferase</keyword>
<dbReference type="InterPro" id="IPR004372">
    <property type="entry name" value="Ac/propionate_kinase"/>
</dbReference>
<evidence type="ECO:0000256" key="3">
    <source>
        <dbReference type="ARBA" id="ARBA00022741"/>
    </source>
</evidence>
<keyword evidence="6" id="KW-0460">Magnesium</keyword>
<comment type="subcellular location">
    <subcellularLocation>
        <location evidence="6">Cytoplasm</location>
    </subcellularLocation>
</comment>
<feature type="binding site" evidence="6">
    <location>
        <position position="383"/>
    </location>
    <ligand>
        <name>Mg(2+)</name>
        <dbReference type="ChEBI" id="CHEBI:18420"/>
    </ligand>
</feature>
<comment type="caution">
    <text evidence="8">The sequence shown here is derived from an EMBL/GenBank/DDBJ whole genome shotgun (WGS) entry which is preliminary data.</text>
</comment>
<accession>A0AAP5WC24</accession>
<dbReference type="EMBL" id="LXND01000001">
    <property type="protein sequence ID" value="OAD65013.1"/>
    <property type="molecule type" value="Genomic_DNA"/>
</dbReference>
<dbReference type="Proteomes" id="UP000077280">
    <property type="component" value="Unassembled WGS sequence"/>
</dbReference>
<dbReference type="Gene3D" id="3.30.420.40">
    <property type="match status" value="2"/>
</dbReference>
<feature type="binding site" evidence="6">
    <location>
        <begin position="207"/>
        <end position="211"/>
    </location>
    <ligand>
        <name>ATP</name>
        <dbReference type="ChEBI" id="CHEBI:30616"/>
    </ligand>
</feature>
<dbReference type="AlphaFoldDB" id="A0AAP5WC24"/>
<keyword evidence="6" id="KW-0479">Metal-binding</keyword>
<organism evidence="8 11">
    <name type="scientific">Pediococcus parvulus</name>
    <dbReference type="NCBI Taxonomy" id="54062"/>
    <lineage>
        <taxon>Bacteria</taxon>
        <taxon>Bacillati</taxon>
        <taxon>Bacillota</taxon>
        <taxon>Bacilli</taxon>
        <taxon>Lactobacillales</taxon>
        <taxon>Lactobacillaceae</taxon>
        <taxon>Pediococcus</taxon>
    </lineage>
</organism>
<protein>
    <recommendedName>
        <fullName evidence="6">Acetate kinase</fullName>
        <ecNumber evidence="6">2.7.2.1</ecNumber>
    </recommendedName>
    <alternativeName>
        <fullName evidence="6">Acetokinase</fullName>
    </alternativeName>
</protein>
<reference evidence="9 10" key="1">
    <citation type="submission" date="2016-05" db="EMBL/GenBank/DDBJ databases">
        <title>Draft genome sequence of Pediococcus parvulus 2.6, a probiotic beta-glucan producer strain.</title>
        <authorList>
            <person name="Mohedano M.L."/>
            <person name="Perez-Ramos A."/>
            <person name="Duenas M.T."/>
            <person name="Lamontanara A."/>
            <person name="Orru L."/>
            <person name="Spano G."/>
            <person name="Capozzi V."/>
            <person name="Lopez P."/>
        </authorList>
    </citation>
    <scope>NUCLEOTIDE SEQUENCE [LARGE SCALE GENOMIC DNA]</scope>
    <source>
        <strain evidence="9 10">2.6</strain>
    </source>
</reference>
<evidence type="ECO:0000256" key="2">
    <source>
        <dbReference type="ARBA" id="ARBA00022679"/>
    </source>
</evidence>
<dbReference type="PIRSF" id="PIRSF000722">
    <property type="entry name" value="Acetate_prop_kin"/>
    <property type="match status" value="1"/>
</dbReference>
<keyword evidence="5 6" id="KW-0067">ATP-binding</keyword>
<feature type="binding site" evidence="6">
    <location>
        <position position="15"/>
    </location>
    <ligand>
        <name>ATP</name>
        <dbReference type="ChEBI" id="CHEBI:30616"/>
    </ligand>
</feature>
<dbReference type="InterPro" id="IPR000890">
    <property type="entry name" value="Aliphatic_acid_kin_short-chain"/>
</dbReference>
<dbReference type="InterPro" id="IPR023865">
    <property type="entry name" value="Aliphatic_acid_kinase_CS"/>
</dbReference>
<feature type="binding site" evidence="6">
    <location>
        <position position="90"/>
    </location>
    <ligand>
        <name>substrate</name>
    </ligand>
</feature>
<evidence type="ECO:0000256" key="4">
    <source>
        <dbReference type="ARBA" id="ARBA00022777"/>
    </source>
</evidence>
<name>A0AAP5WC24_9LACO</name>
<dbReference type="GO" id="GO:0005524">
    <property type="term" value="F:ATP binding"/>
    <property type="evidence" value="ECO:0007669"/>
    <property type="project" value="UniProtKB-KW"/>
</dbReference>
<keyword evidence="3 6" id="KW-0547">Nucleotide-binding</keyword>
<feature type="binding site" evidence="6">
    <location>
        <begin position="283"/>
        <end position="285"/>
    </location>
    <ligand>
        <name>ATP</name>
        <dbReference type="ChEBI" id="CHEBI:30616"/>
    </ligand>
</feature>
<evidence type="ECO:0000313" key="8">
    <source>
        <dbReference type="EMBL" id="MDV7694823.1"/>
    </source>
</evidence>
<dbReference type="HAMAP" id="MF_00020">
    <property type="entry name" value="Acetate_kinase"/>
    <property type="match status" value="1"/>
</dbReference>
<comment type="catalytic activity">
    <reaction evidence="6">
        <text>acetate + ATP = acetyl phosphate + ADP</text>
        <dbReference type="Rhea" id="RHEA:11352"/>
        <dbReference type="ChEBI" id="CHEBI:22191"/>
        <dbReference type="ChEBI" id="CHEBI:30089"/>
        <dbReference type="ChEBI" id="CHEBI:30616"/>
        <dbReference type="ChEBI" id="CHEBI:456216"/>
        <dbReference type="EC" id="2.7.2.1"/>
    </reaction>
</comment>
<feature type="binding site" evidence="6">
    <location>
        <begin position="330"/>
        <end position="334"/>
    </location>
    <ligand>
        <name>ATP</name>
        <dbReference type="ChEBI" id="CHEBI:30616"/>
    </ligand>
</feature>
<dbReference type="PROSITE" id="PS01075">
    <property type="entry name" value="ACETATE_KINASE_1"/>
    <property type="match status" value="1"/>
</dbReference>
<dbReference type="Pfam" id="PF00871">
    <property type="entry name" value="Acetate_kinase"/>
    <property type="match status" value="1"/>
</dbReference>
<feature type="site" description="Transition state stabilizer" evidence="6">
    <location>
        <position position="179"/>
    </location>
</feature>
<feature type="binding site" evidence="6">
    <location>
        <position position="8"/>
    </location>
    <ligand>
        <name>Mg(2+)</name>
        <dbReference type="ChEBI" id="CHEBI:18420"/>
    </ligand>
</feature>
<dbReference type="GO" id="GO:0005737">
    <property type="term" value="C:cytoplasm"/>
    <property type="evidence" value="ECO:0007669"/>
    <property type="project" value="UniProtKB-SubCell"/>
</dbReference>
<dbReference type="PANTHER" id="PTHR21060">
    <property type="entry name" value="ACETATE KINASE"/>
    <property type="match status" value="1"/>
</dbReference>
<dbReference type="PRINTS" id="PR00471">
    <property type="entry name" value="ACETATEKNASE"/>
</dbReference>
<dbReference type="EC" id="2.7.2.1" evidence="6"/>
<keyword evidence="4 6" id="KW-0418">Kinase</keyword>
<proteinExistence type="inferred from homology"/>
<dbReference type="GO" id="GO:0006085">
    <property type="term" value="P:acetyl-CoA biosynthetic process"/>
    <property type="evidence" value="ECO:0007669"/>
    <property type="project" value="UniProtKB-UniRule"/>
</dbReference>
<sequence>MTKTLSVNLGSSTLKWRLFEMPDEKQVASGLVDFFDNTKAKITVKYGDKKAERTFDEKLSLKDAITILMDELRRLKLVKDLHEIAGVGHRVVAGGEVFKESVVITKDVLKQIDDLDVFAPLHNHVEVGGIELFRQLMPWTTQVAVFDSAFHQTMPEENYLYGIPYDFHEKYGARKYGAHGTSVRYVSKHAAKVLQRPLEDLRLIVMHLGAGSSITAVSKGKSLDTSMGFTPLDGLIMNTRSGQVDASLVTYLIKKLNLKNADEMLNILNNESGLLGISGFSDDQRELKKLASTNPRARLALNMFANRVVKFVGSYIALMDGVDALIFTGGVGENSFEMREQIMSHFGYVGATIDKTKNESGNKEIDVSAADAKVKTLVVPTNEELMIARDVYKRLL</sequence>
<dbReference type="GO" id="GO:0006083">
    <property type="term" value="P:acetate metabolic process"/>
    <property type="evidence" value="ECO:0007669"/>
    <property type="project" value="TreeGrafter"/>
</dbReference>
<gene>
    <name evidence="6" type="primary">ackA</name>
    <name evidence="9" type="ORF">A7K95_00155</name>
    <name evidence="8" type="ORF">GA842_08090</name>
</gene>
<evidence type="ECO:0000256" key="1">
    <source>
        <dbReference type="ARBA" id="ARBA00008748"/>
    </source>
</evidence>
<comment type="function">
    <text evidence="6">Catalyzes the formation of acetyl phosphate from acetate and ATP. Can also catalyze the reverse reaction.</text>
</comment>
<evidence type="ECO:0000256" key="6">
    <source>
        <dbReference type="HAMAP-Rule" id="MF_00020"/>
    </source>
</evidence>
<comment type="similarity">
    <text evidence="1 6 7">Belongs to the acetokinase family.</text>
</comment>
<feature type="site" description="Transition state stabilizer" evidence="6">
    <location>
        <position position="240"/>
    </location>
</feature>
<reference evidence="8" key="2">
    <citation type="submission" date="2019-10" db="EMBL/GenBank/DDBJ databases">
        <title>Malate fermentation in French cider.</title>
        <authorList>
            <person name="Cousin F.J."/>
            <person name="Medina Fernandez S."/>
            <person name="Misery B."/>
            <person name="Laplace J.-M."/>
            <person name="Cretenet M."/>
        </authorList>
    </citation>
    <scope>NUCLEOTIDE SEQUENCE</scope>
    <source>
        <strain evidence="8">UCMA15901</strain>
    </source>
</reference>
<evidence type="ECO:0000313" key="10">
    <source>
        <dbReference type="Proteomes" id="UP000077280"/>
    </source>
</evidence>
<evidence type="ECO:0000313" key="11">
    <source>
        <dbReference type="Proteomes" id="UP001275867"/>
    </source>
</evidence>
<comment type="pathway">
    <text evidence="6">Metabolic intermediate biosynthesis; acetyl-CoA biosynthesis; acetyl-CoA from acetate: step 1/2.</text>
</comment>
<dbReference type="GO" id="GO:0000287">
    <property type="term" value="F:magnesium ion binding"/>
    <property type="evidence" value="ECO:0007669"/>
    <property type="project" value="UniProtKB-UniRule"/>
</dbReference>
<comment type="subunit">
    <text evidence="6">Homodimer.</text>
</comment>
<dbReference type="PANTHER" id="PTHR21060:SF15">
    <property type="entry name" value="ACETATE KINASE-RELATED"/>
    <property type="match status" value="1"/>
</dbReference>
<evidence type="ECO:0000256" key="5">
    <source>
        <dbReference type="ARBA" id="ARBA00022840"/>
    </source>
</evidence>
<dbReference type="SUPFAM" id="SSF53067">
    <property type="entry name" value="Actin-like ATPase domain"/>
    <property type="match status" value="2"/>
</dbReference>
<dbReference type="PROSITE" id="PS01076">
    <property type="entry name" value="ACETATE_KINASE_2"/>
    <property type="match status" value="1"/>
</dbReference>
<keyword evidence="10" id="KW-1185">Reference proteome</keyword>
<evidence type="ECO:0000256" key="7">
    <source>
        <dbReference type="RuleBase" id="RU003835"/>
    </source>
</evidence>
<keyword evidence="6" id="KW-0963">Cytoplasm</keyword>
<dbReference type="RefSeq" id="WP_057784373.1">
    <property type="nucleotide sequence ID" value="NZ_BJWE01000028.1"/>
</dbReference>
<dbReference type="CDD" id="cd24010">
    <property type="entry name" value="ASKHA_NBD_AcK_PK"/>
    <property type="match status" value="1"/>
</dbReference>
<evidence type="ECO:0000313" key="9">
    <source>
        <dbReference type="EMBL" id="OAD65013.1"/>
    </source>
</evidence>
<feature type="active site" description="Proton donor/acceptor" evidence="6">
    <location>
        <position position="147"/>
    </location>
</feature>
<dbReference type="EMBL" id="WERX01000026">
    <property type="protein sequence ID" value="MDV7694823.1"/>
    <property type="molecule type" value="Genomic_DNA"/>
</dbReference>
<dbReference type="GO" id="GO:0008776">
    <property type="term" value="F:acetate kinase activity"/>
    <property type="evidence" value="ECO:0007669"/>
    <property type="project" value="UniProtKB-UniRule"/>
</dbReference>